<feature type="domain" description="CCHC-type" evidence="3">
    <location>
        <begin position="184"/>
        <end position="200"/>
    </location>
</feature>
<evidence type="ECO:0000313" key="5">
    <source>
        <dbReference type="Proteomes" id="UP000770661"/>
    </source>
</evidence>
<feature type="region of interest" description="Disordered" evidence="2">
    <location>
        <begin position="1"/>
        <end position="34"/>
    </location>
</feature>
<dbReference type="SMART" id="SM00343">
    <property type="entry name" value="ZnF_C2HC"/>
    <property type="match status" value="2"/>
</dbReference>
<dbReference type="PROSITE" id="PS50158">
    <property type="entry name" value="ZF_CCHC"/>
    <property type="match status" value="1"/>
</dbReference>
<feature type="compositionally biased region" description="Basic residues" evidence="2">
    <location>
        <begin position="293"/>
        <end position="305"/>
    </location>
</feature>
<sequence length="361" mass="40410">MGTSRNSRHGFTLQRKRFRVTKPSSPQQSGTTAAERPIPVWRIVRHDDFPSPYQLVRWLESKLRLALKLDVSASGELLLRGATWDAAATLQEAADGQPRGIVLARREPSRRGVLVGYPTGLPLDPVLEHPLVETAVRCSYKAGLKRHPPTRYVQLTLRGHVPAALDLGCFGTFAVRRFIQEPVRCYRCQAFGHYQRQCQRRQELCGVCSGVHVSRDCVRRLREGGERPVARCPNCGARHHAWNRRCPARLRQIPGSTVPRQLQWKEAPLPLASTSVSTQPPAPRIEDTAETRRPRRRRRKKRPQRNRLLPHVGDMDVDAQAPVMTQDPAPLAMAAIGGELQPAVAPRHDAGDPMQAAYLSG</sequence>
<gene>
    <name evidence="4" type="ORF">GWK47_055026</name>
</gene>
<evidence type="ECO:0000313" key="4">
    <source>
        <dbReference type="EMBL" id="KAG0717165.1"/>
    </source>
</evidence>
<accession>A0A8J5CPJ0</accession>
<evidence type="ECO:0000259" key="3">
    <source>
        <dbReference type="PROSITE" id="PS50158"/>
    </source>
</evidence>
<dbReference type="SUPFAM" id="SSF57756">
    <property type="entry name" value="Retrovirus zinc finger-like domains"/>
    <property type="match status" value="1"/>
</dbReference>
<dbReference type="InterPro" id="IPR036875">
    <property type="entry name" value="Znf_CCHC_sf"/>
</dbReference>
<dbReference type="OrthoDB" id="4230923at2759"/>
<keyword evidence="5" id="KW-1185">Reference proteome</keyword>
<proteinExistence type="predicted"/>
<evidence type="ECO:0000256" key="1">
    <source>
        <dbReference type="PROSITE-ProRule" id="PRU00047"/>
    </source>
</evidence>
<name>A0A8J5CPJ0_CHIOP</name>
<feature type="region of interest" description="Disordered" evidence="2">
    <location>
        <begin position="271"/>
        <end position="316"/>
    </location>
</feature>
<dbReference type="AlphaFoldDB" id="A0A8J5CPJ0"/>
<dbReference type="Proteomes" id="UP000770661">
    <property type="component" value="Unassembled WGS sequence"/>
</dbReference>
<dbReference type="GO" id="GO:0003676">
    <property type="term" value="F:nucleic acid binding"/>
    <property type="evidence" value="ECO:0007669"/>
    <property type="project" value="InterPro"/>
</dbReference>
<reference evidence="4" key="1">
    <citation type="submission" date="2020-07" db="EMBL/GenBank/DDBJ databases">
        <title>The High-quality genome of the commercially important snow crab, Chionoecetes opilio.</title>
        <authorList>
            <person name="Jeong J.-H."/>
            <person name="Ryu S."/>
        </authorList>
    </citation>
    <scope>NUCLEOTIDE SEQUENCE</scope>
    <source>
        <strain evidence="4">MADBK_172401_WGS</strain>
        <tissue evidence="4">Digestive gland</tissue>
    </source>
</reference>
<keyword evidence="1" id="KW-0862">Zinc</keyword>
<comment type="caution">
    <text evidence="4">The sequence shown here is derived from an EMBL/GenBank/DDBJ whole genome shotgun (WGS) entry which is preliminary data.</text>
</comment>
<feature type="compositionally biased region" description="Polar residues" evidence="2">
    <location>
        <begin position="22"/>
        <end position="32"/>
    </location>
</feature>
<dbReference type="GO" id="GO:0008270">
    <property type="term" value="F:zinc ion binding"/>
    <property type="evidence" value="ECO:0007669"/>
    <property type="project" value="UniProtKB-KW"/>
</dbReference>
<organism evidence="4 5">
    <name type="scientific">Chionoecetes opilio</name>
    <name type="common">Atlantic snow crab</name>
    <name type="synonym">Cancer opilio</name>
    <dbReference type="NCBI Taxonomy" id="41210"/>
    <lineage>
        <taxon>Eukaryota</taxon>
        <taxon>Metazoa</taxon>
        <taxon>Ecdysozoa</taxon>
        <taxon>Arthropoda</taxon>
        <taxon>Crustacea</taxon>
        <taxon>Multicrustacea</taxon>
        <taxon>Malacostraca</taxon>
        <taxon>Eumalacostraca</taxon>
        <taxon>Eucarida</taxon>
        <taxon>Decapoda</taxon>
        <taxon>Pleocyemata</taxon>
        <taxon>Brachyura</taxon>
        <taxon>Eubrachyura</taxon>
        <taxon>Majoidea</taxon>
        <taxon>Majidae</taxon>
        <taxon>Chionoecetes</taxon>
    </lineage>
</organism>
<keyword evidence="1" id="KW-0863">Zinc-finger</keyword>
<evidence type="ECO:0000256" key="2">
    <source>
        <dbReference type="SAM" id="MobiDB-lite"/>
    </source>
</evidence>
<keyword evidence="1" id="KW-0479">Metal-binding</keyword>
<dbReference type="EMBL" id="JACEEZ010018113">
    <property type="protein sequence ID" value="KAG0717165.1"/>
    <property type="molecule type" value="Genomic_DNA"/>
</dbReference>
<protein>
    <recommendedName>
        <fullName evidence="3">CCHC-type domain-containing protein</fullName>
    </recommendedName>
</protein>
<dbReference type="InterPro" id="IPR001878">
    <property type="entry name" value="Znf_CCHC"/>
</dbReference>